<comment type="caution">
    <text evidence="2">The sequence shown here is derived from an EMBL/GenBank/DDBJ whole genome shotgun (WGS) entry which is preliminary data.</text>
</comment>
<dbReference type="RefSeq" id="XP_031083606.1">
    <property type="nucleotide sequence ID" value="XM_031233806.1"/>
</dbReference>
<proteinExistence type="predicted"/>
<feature type="compositionally biased region" description="Basic residues" evidence="1">
    <location>
        <begin position="77"/>
        <end position="86"/>
    </location>
</feature>
<evidence type="ECO:0000256" key="1">
    <source>
        <dbReference type="SAM" id="MobiDB-lite"/>
    </source>
</evidence>
<sequence length="99" mass="11416">MEASNRSDLNGTIGNSCEEAQAFNNGRKKLGVPLVQRRIVRRWICNRNVLNNAMCSYVALFEILSRWRLELQNGPRNAKKVTKQRAGRQLWTRGREEGD</sequence>
<protein>
    <submittedName>
        <fullName evidence="2">Uncharacterized protein</fullName>
    </submittedName>
</protein>
<gene>
    <name evidence="2" type="ORF">FPRO_08069</name>
</gene>
<accession>A0A1L7VTG9</accession>
<organism evidence="2 3">
    <name type="scientific">Fusarium proliferatum (strain ET1)</name>
    <name type="common">Orchid endophyte fungus</name>
    <dbReference type="NCBI Taxonomy" id="1227346"/>
    <lineage>
        <taxon>Eukaryota</taxon>
        <taxon>Fungi</taxon>
        <taxon>Dikarya</taxon>
        <taxon>Ascomycota</taxon>
        <taxon>Pezizomycotina</taxon>
        <taxon>Sordariomycetes</taxon>
        <taxon>Hypocreomycetidae</taxon>
        <taxon>Hypocreales</taxon>
        <taxon>Nectriaceae</taxon>
        <taxon>Fusarium</taxon>
        <taxon>Fusarium fujikuroi species complex</taxon>
    </lineage>
</organism>
<name>A0A1L7VTG9_FUSPR</name>
<dbReference type="EMBL" id="FJOF01000007">
    <property type="protein sequence ID" value="CZR43015.1"/>
    <property type="molecule type" value="Genomic_DNA"/>
</dbReference>
<evidence type="ECO:0000313" key="2">
    <source>
        <dbReference type="EMBL" id="CZR43015.1"/>
    </source>
</evidence>
<dbReference type="Proteomes" id="UP000183971">
    <property type="component" value="Unassembled WGS sequence"/>
</dbReference>
<dbReference type="AlphaFoldDB" id="A0A1L7VTG9"/>
<evidence type="ECO:0000313" key="3">
    <source>
        <dbReference type="Proteomes" id="UP000183971"/>
    </source>
</evidence>
<keyword evidence="3" id="KW-1185">Reference proteome</keyword>
<dbReference type="GeneID" id="42052947"/>
<dbReference type="VEuPathDB" id="FungiDB:FPRO_08069"/>
<reference evidence="3" key="1">
    <citation type="journal article" date="2016" name="Genome Biol. Evol.">
        <title>Comparative 'omics' of the Fusarium fujikuroi species complex highlights differences in genetic potential and metabolite synthesis.</title>
        <authorList>
            <person name="Niehaus E.-M."/>
            <person name="Muensterkoetter M."/>
            <person name="Proctor R.H."/>
            <person name="Brown D.W."/>
            <person name="Sharon A."/>
            <person name="Idan Y."/>
            <person name="Oren-Young L."/>
            <person name="Sieber C.M."/>
            <person name="Novak O."/>
            <person name="Pencik A."/>
            <person name="Tarkowska D."/>
            <person name="Hromadova K."/>
            <person name="Freeman S."/>
            <person name="Maymon M."/>
            <person name="Elazar M."/>
            <person name="Youssef S.A."/>
            <person name="El-Shabrawy E.S.M."/>
            <person name="Shalaby A.B.A."/>
            <person name="Houterman P."/>
            <person name="Brock N.L."/>
            <person name="Burkhardt I."/>
            <person name="Tsavkelova E.A."/>
            <person name="Dickschat J.S."/>
            <person name="Galuszka P."/>
            <person name="Gueldener U."/>
            <person name="Tudzynski B."/>
        </authorList>
    </citation>
    <scope>NUCLEOTIDE SEQUENCE [LARGE SCALE GENOMIC DNA]</scope>
    <source>
        <strain evidence="3">ET1</strain>
    </source>
</reference>
<feature type="region of interest" description="Disordered" evidence="1">
    <location>
        <begin position="75"/>
        <end position="99"/>
    </location>
</feature>